<feature type="transmembrane region" description="Helical" evidence="1">
    <location>
        <begin position="212"/>
        <end position="228"/>
    </location>
</feature>
<keyword evidence="4" id="KW-1185">Reference proteome</keyword>
<sequence>MLRALWDFCKKYDRARRIAKYRRAIPPYLQKDFEVELNYKLWTTKGARFAASHRTETLQRLSSQCVGYLSAYLIIVGLVNVYGLKFWMITLTDNQVNFSSVSLSVLILLFSQLESSESFVLKSDRYHNCALDIAELYNELRYNKTYENTNPQKGKILHDIGDKYDKILKRYENHRPIDYKKFQMTKPDYFRLSLVTRVVIRTEYYWKVHFKYHLFMFGPLVAFLLLNLKKMVYGVNDQIEH</sequence>
<protein>
    <submittedName>
        <fullName evidence="3">SLATT domain-containing protein</fullName>
    </submittedName>
</protein>
<dbReference type="NCBIfam" id="NF033631">
    <property type="entry name" value="SLATT_5"/>
    <property type="match status" value="1"/>
</dbReference>
<name>A0A4Q9HAV0_9SPHI</name>
<evidence type="ECO:0000313" key="3">
    <source>
        <dbReference type="EMBL" id="TBO41195.1"/>
    </source>
</evidence>
<dbReference type="InterPro" id="IPR041115">
    <property type="entry name" value="SLATT_5"/>
</dbReference>
<comment type="caution">
    <text evidence="3">The sequence shown here is derived from an EMBL/GenBank/DDBJ whole genome shotgun (WGS) entry which is preliminary data.</text>
</comment>
<proteinExistence type="predicted"/>
<evidence type="ECO:0000256" key="1">
    <source>
        <dbReference type="SAM" id="Phobius"/>
    </source>
</evidence>
<reference evidence="3 4" key="1">
    <citation type="submission" date="2019-02" db="EMBL/GenBank/DDBJ databases">
        <title>Pedobacter kyonggii whole genome sequence analysis.</title>
        <authorList>
            <person name="Dahal R.H."/>
        </authorList>
    </citation>
    <scope>NUCLEOTIDE SEQUENCE [LARGE SCALE GENOMIC DNA]</scope>
    <source>
        <strain evidence="3 4">K-4-11-1</strain>
    </source>
</reference>
<feature type="domain" description="SMODS and SLOG-associating 2TM effector" evidence="2">
    <location>
        <begin position="32"/>
        <end position="225"/>
    </location>
</feature>
<dbReference type="Pfam" id="PF18160">
    <property type="entry name" value="SLATT_5"/>
    <property type="match status" value="1"/>
</dbReference>
<dbReference type="OrthoDB" id="7069355at2"/>
<accession>A0A4Q9HAV0</accession>
<keyword evidence="1" id="KW-0472">Membrane</keyword>
<organism evidence="3 4">
    <name type="scientific">Pedobacter kyonggii</name>
    <dbReference type="NCBI Taxonomy" id="1926871"/>
    <lineage>
        <taxon>Bacteria</taxon>
        <taxon>Pseudomonadati</taxon>
        <taxon>Bacteroidota</taxon>
        <taxon>Sphingobacteriia</taxon>
        <taxon>Sphingobacteriales</taxon>
        <taxon>Sphingobacteriaceae</taxon>
        <taxon>Pedobacter</taxon>
    </lineage>
</organism>
<dbReference type="RefSeq" id="WP_131030918.1">
    <property type="nucleotide sequence ID" value="NZ_SIXF01000015.1"/>
</dbReference>
<dbReference type="Proteomes" id="UP000291819">
    <property type="component" value="Unassembled WGS sequence"/>
</dbReference>
<keyword evidence="1" id="KW-0812">Transmembrane</keyword>
<evidence type="ECO:0000313" key="4">
    <source>
        <dbReference type="Proteomes" id="UP000291819"/>
    </source>
</evidence>
<evidence type="ECO:0000259" key="2">
    <source>
        <dbReference type="Pfam" id="PF18160"/>
    </source>
</evidence>
<keyword evidence="1" id="KW-1133">Transmembrane helix</keyword>
<dbReference type="AlphaFoldDB" id="A0A4Q9HAV0"/>
<feature type="transmembrane region" description="Helical" evidence="1">
    <location>
        <begin position="65"/>
        <end position="84"/>
    </location>
</feature>
<dbReference type="EMBL" id="SIXF01000015">
    <property type="protein sequence ID" value="TBO41195.1"/>
    <property type="molecule type" value="Genomic_DNA"/>
</dbReference>
<gene>
    <name evidence="3" type="ORF">EYS08_15665</name>
</gene>